<evidence type="ECO:0000313" key="6">
    <source>
        <dbReference type="EMBL" id="OSX58034.1"/>
    </source>
</evidence>
<evidence type="ECO:0000313" key="7">
    <source>
        <dbReference type="Proteomes" id="UP000194127"/>
    </source>
</evidence>
<dbReference type="InterPro" id="IPR020635">
    <property type="entry name" value="Tyr_kinase_cat_dom"/>
</dbReference>
<keyword evidence="2 4" id="KW-0547">Nucleotide-binding</keyword>
<gene>
    <name evidence="6" type="ORF">POSPLADRAFT_1155165</name>
</gene>
<evidence type="ECO:0000256" key="2">
    <source>
        <dbReference type="ARBA" id="ARBA00022741"/>
    </source>
</evidence>
<dbReference type="Gene3D" id="1.10.510.10">
    <property type="entry name" value="Transferase(Phosphotransferase) domain 1"/>
    <property type="match status" value="1"/>
</dbReference>
<dbReference type="STRING" id="670580.A0A1X6MNN1"/>
<name>A0A1X6MNN1_9APHY</name>
<dbReference type="GO" id="GO:0004713">
    <property type="term" value="F:protein tyrosine kinase activity"/>
    <property type="evidence" value="ECO:0007669"/>
    <property type="project" value="InterPro"/>
</dbReference>
<dbReference type="GO" id="GO:0005524">
    <property type="term" value="F:ATP binding"/>
    <property type="evidence" value="ECO:0007669"/>
    <property type="project" value="UniProtKB-UniRule"/>
</dbReference>
<organism evidence="6 7">
    <name type="scientific">Postia placenta MAD-698-R-SB12</name>
    <dbReference type="NCBI Taxonomy" id="670580"/>
    <lineage>
        <taxon>Eukaryota</taxon>
        <taxon>Fungi</taxon>
        <taxon>Dikarya</taxon>
        <taxon>Basidiomycota</taxon>
        <taxon>Agaricomycotina</taxon>
        <taxon>Agaricomycetes</taxon>
        <taxon>Polyporales</taxon>
        <taxon>Adustoporiaceae</taxon>
        <taxon>Rhodonia</taxon>
    </lineage>
</organism>
<reference evidence="6 7" key="1">
    <citation type="submission" date="2017-04" db="EMBL/GenBank/DDBJ databases">
        <title>Genome Sequence of the Model Brown-Rot Fungus Postia placenta SB12.</title>
        <authorList>
            <consortium name="DOE Joint Genome Institute"/>
            <person name="Gaskell J."/>
            <person name="Kersten P."/>
            <person name="Larrondo L.F."/>
            <person name="Canessa P."/>
            <person name="Martinez D."/>
            <person name="Hibbett D."/>
            <person name="Schmoll M."/>
            <person name="Kubicek C.P."/>
            <person name="Martinez A.T."/>
            <person name="Yadav J."/>
            <person name="Master E."/>
            <person name="Magnuson J.K."/>
            <person name="James T."/>
            <person name="Yaver D."/>
            <person name="Berka R."/>
            <person name="Labutti K."/>
            <person name="Lipzen A."/>
            <person name="Aerts A."/>
            <person name="Barry K."/>
            <person name="Henrissat B."/>
            <person name="Blanchette R."/>
            <person name="Grigoriev I."/>
            <person name="Cullen D."/>
        </authorList>
    </citation>
    <scope>NUCLEOTIDE SEQUENCE [LARGE SCALE GENOMIC DNA]</scope>
    <source>
        <strain evidence="6 7">MAD-698-R-SB12</strain>
    </source>
</reference>
<feature type="binding site" evidence="4">
    <location>
        <position position="142"/>
    </location>
    <ligand>
        <name>ATP</name>
        <dbReference type="ChEBI" id="CHEBI:30616"/>
    </ligand>
</feature>
<dbReference type="AlphaFoldDB" id="A0A1X6MNN1"/>
<evidence type="ECO:0000256" key="1">
    <source>
        <dbReference type="ARBA" id="ARBA00008874"/>
    </source>
</evidence>
<dbReference type="InterPro" id="IPR051931">
    <property type="entry name" value="PAK3-like"/>
</dbReference>
<evidence type="ECO:0000256" key="4">
    <source>
        <dbReference type="PROSITE-ProRule" id="PRU10141"/>
    </source>
</evidence>
<evidence type="ECO:0000256" key="3">
    <source>
        <dbReference type="ARBA" id="ARBA00022840"/>
    </source>
</evidence>
<dbReference type="PROSITE" id="PS50011">
    <property type="entry name" value="PROTEIN_KINASE_DOM"/>
    <property type="match status" value="1"/>
</dbReference>
<dbReference type="SUPFAM" id="SSF56112">
    <property type="entry name" value="Protein kinase-like (PK-like)"/>
    <property type="match status" value="1"/>
</dbReference>
<feature type="domain" description="Protein kinase" evidence="5">
    <location>
        <begin position="107"/>
        <end position="366"/>
    </location>
</feature>
<dbReference type="PANTHER" id="PTHR45832:SF22">
    <property type="entry name" value="SERINE_THREONINE-PROTEIN KINASE SAMKA-RELATED"/>
    <property type="match status" value="1"/>
</dbReference>
<evidence type="ECO:0000259" key="5">
    <source>
        <dbReference type="PROSITE" id="PS50011"/>
    </source>
</evidence>
<dbReference type="Proteomes" id="UP000194127">
    <property type="component" value="Unassembled WGS sequence"/>
</dbReference>
<dbReference type="Pfam" id="PF00069">
    <property type="entry name" value="Pkinase"/>
    <property type="match status" value="1"/>
</dbReference>
<dbReference type="PROSITE" id="PS00107">
    <property type="entry name" value="PROTEIN_KINASE_ATP"/>
    <property type="match status" value="1"/>
</dbReference>
<dbReference type="InterPro" id="IPR017441">
    <property type="entry name" value="Protein_kinase_ATP_BS"/>
</dbReference>
<dbReference type="GeneID" id="36331866"/>
<accession>A0A1X6MNN1</accession>
<keyword evidence="7" id="KW-1185">Reference proteome</keyword>
<dbReference type="EMBL" id="KZ110606">
    <property type="protein sequence ID" value="OSX58034.1"/>
    <property type="molecule type" value="Genomic_DNA"/>
</dbReference>
<dbReference type="OrthoDB" id="248923at2759"/>
<sequence>MSPRPSPRVATFAAAEEGYSVRLQKGKSELPELNLDLGLDLDLDALRRPSILIQDIIATGGLSDHNAPLSARSSPITPAPQYPGWVSEVVAPLSDFIDQTLDPRTLFGEFREIGEGESGSVYAARVLVSERRVAGPSFVAIKNVPLLPSGSPKLIDLQRELSLMRDVTHPNILSMEGLFVDVVEDALWIKMELMERSLADIIMLVEEGIAVEEGPIARFACDVLHALSHLQLLGIAHRDLRSDNLLVNSEGVVKIADFSSAVRVSRNKPTRSDPAGVIYWQPPEMRQGTYNALKVDVWSLGATVWELAQAEPPFSNTTDPGQMADRWPPLLQPEIYSRSFHDFLHLCSQPSSSRPTPDELLKTPFIRSAGGRPTVLQLLAECRSVEERLSRRQSTDSDGTVSLS</sequence>
<keyword evidence="3 4" id="KW-0067">ATP-binding</keyword>
<comment type="similarity">
    <text evidence="1">Belongs to the protein kinase superfamily. STE Ser/Thr protein kinase family. STE20 subfamily.</text>
</comment>
<dbReference type="SMART" id="SM00219">
    <property type="entry name" value="TyrKc"/>
    <property type="match status" value="1"/>
</dbReference>
<dbReference type="RefSeq" id="XP_024334828.1">
    <property type="nucleotide sequence ID" value="XM_024486917.1"/>
</dbReference>
<dbReference type="InterPro" id="IPR000719">
    <property type="entry name" value="Prot_kinase_dom"/>
</dbReference>
<protein>
    <recommendedName>
        <fullName evidence="5">Protein kinase domain-containing protein</fullName>
    </recommendedName>
</protein>
<dbReference type="PANTHER" id="PTHR45832">
    <property type="entry name" value="SERINE/THREONINE-PROTEIN KINASE SAMKA-RELATED-RELATED"/>
    <property type="match status" value="1"/>
</dbReference>
<proteinExistence type="inferred from homology"/>
<dbReference type="InterPro" id="IPR011009">
    <property type="entry name" value="Kinase-like_dom_sf"/>
</dbReference>